<dbReference type="InterPro" id="IPR011029">
    <property type="entry name" value="DEATH-like_dom_sf"/>
</dbReference>
<dbReference type="EMBL" id="JBHFQA010000007">
    <property type="protein sequence ID" value="KAL2095972.1"/>
    <property type="molecule type" value="Genomic_DNA"/>
</dbReference>
<evidence type="ECO:0000313" key="3">
    <source>
        <dbReference type="EMBL" id="KAL2095972.1"/>
    </source>
</evidence>
<dbReference type="SUPFAM" id="SSF47986">
    <property type="entry name" value="DEATH domain"/>
    <property type="match status" value="1"/>
</dbReference>
<dbReference type="Pfam" id="PF00069">
    <property type="entry name" value="Pkinase"/>
    <property type="match status" value="1"/>
</dbReference>
<dbReference type="PANTHER" id="PTHR13954:SF28">
    <property type="match status" value="1"/>
</dbReference>
<evidence type="ECO:0000259" key="1">
    <source>
        <dbReference type="PROSITE" id="PS50011"/>
    </source>
</evidence>
<dbReference type="AlphaFoldDB" id="A0ABD1KA37"/>
<feature type="domain" description="Pyrin" evidence="2">
    <location>
        <begin position="1"/>
        <end position="78"/>
    </location>
</feature>
<evidence type="ECO:0008006" key="5">
    <source>
        <dbReference type="Google" id="ProtNLM"/>
    </source>
</evidence>
<name>A0ABD1KA37_9TELE</name>
<dbReference type="InterPro" id="IPR011009">
    <property type="entry name" value="Kinase-like_dom_sf"/>
</dbReference>
<dbReference type="InterPro" id="IPR000719">
    <property type="entry name" value="Prot_kinase_dom"/>
</dbReference>
<evidence type="ECO:0000259" key="2">
    <source>
        <dbReference type="PROSITE" id="PS50824"/>
    </source>
</evidence>
<dbReference type="InterPro" id="IPR004020">
    <property type="entry name" value="DAPIN"/>
</dbReference>
<comment type="caution">
    <text evidence="3">The sequence shown here is derived from an EMBL/GenBank/DDBJ whole genome shotgun (WGS) entry which is preliminary data.</text>
</comment>
<dbReference type="InterPro" id="IPR045133">
    <property type="entry name" value="IRE1/2-like"/>
</dbReference>
<dbReference type="PANTHER" id="PTHR13954">
    <property type="entry name" value="IRE1-RELATED"/>
    <property type="match status" value="1"/>
</dbReference>
<dbReference type="Pfam" id="PF02758">
    <property type="entry name" value="PYRIN"/>
    <property type="match status" value="1"/>
</dbReference>
<proteinExistence type="predicted"/>
<dbReference type="PROSITE" id="PS50011">
    <property type="entry name" value="PROTEIN_KINASE_DOM"/>
    <property type="match status" value="1"/>
</dbReference>
<protein>
    <recommendedName>
        <fullName evidence="5">Protein kinase domain-containing protein</fullName>
    </recommendedName>
</protein>
<dbReference type="InterPro" id="IPR008271">
    <property type="entry name" value="Ser/Thr_kinase_AS"/>
</dbReference>
<reference evidence="3 4" key="1">
    <citation type="submission" date="2024-09" db="EMBL/GenBank/DDBJ databases">
        <title>A chromosome-level genome assembly of Gray's grenadier anchovy, Coilia grayii.</title>
        <authorList>
            <person name="Fu Z."/>
        </authorList>
    </citation>
    <scope>NUCLEOTIDE SEQUENCE [LARGE SCALE GENOMIC DNA]</scope>
    <source>
        <strain evidence="3">G4</strain>
        <tissue evidence="3">Muscle</tissue>
    </source>
</reference>
<dbReference type="Gene3D" id="1.10.510.10">
    <property type="entry name" value="Transferase(Phosphotransferase) domain 1"/>
    <property type="match status" value="1"/>
</dbReference>
<dbReference type="Gene3D" id="1.10.533.10">
    <property type="entry name" value="Death Domain, Fas"/>
    <property type="match status" value="1"/>
</dbReference>
<organism evidence="3 4">
    <name type="scientific">Coilia grayii</name>
    <name type="common">Gray's grenadier anchovy</name>
    <dbReference type="NCBI Taxonomy" id="363190"/>
    <lineage>
        <taxon>Eukaryota</taxon>
        <taxon>Metazoa</taxon>
        <taxon>Chordata</taxon>
        <taxon>Craniata</taxon>
        <taxon>Vertebrata</taxon>
        <taxon>Euteleostomi</taxon>
        <taxon>Actinopterygii</taxon>
        <taxon>Neopterygii</taxon>
        <taxon>Teleostei</taxon>
        <taxon>Clupei</taxon>
        <taxon>Clupeiformes</taxon>
        <taxon>Clupeoidei</taxon>
        <taxon>Engraulidae</taxon>
        <taxon>Coilinae</taxon>
        <taxon>Coilia</taxon>
    </lineage>
</organism>
<dbReference type="PROSITE" id="PS50824">
    <property type="entry name" value="DAPIN"/>
    <property type="match status" value="1"/>
</dbReference>
<feature type="domain" description="Protein kinase" evidence="1">
    <location>
        <begin position="142"/>
        <end position="411"/>
    </location>
</feature>
<evidence type="ECO:0000313" key="4">
    <source>
        <dbReference type="Proteomes" id="UP001591681"/>
    </source>
</evidence>
<dbReference type="Proteomes" id="UP001591681">
    <property type="component" value="Unassembled WGS sequence"/>
</dbReference>
<accession>A0ABD1KA37</accession>
<sequence length="559" mass="63853">MAENMEDPTPVYNILDKLSESDFKRFKSYLSKPILDSFVPIYWGKLEKADVTDVERLMKDHYKVEGSRKMTMHIMNTLYPTDKLGKSSQVVSTGSTVPILRALNGVKCDFDSLTLESSKTVTAVPRKWISCSQRWQRELRELANMEERGIMKVGSLIFVPDEERYQIADTGHTEVLLGLREDGTEVAIKKIKKSKDKMVKKELDILLKKRYNSLHVVQYVDSTEDNKSAYIAMQLCEHNLEEYIGNLRGDSERKKTAKEFLEGLNELHEEGVIHGDIKPSNVLIERNGCVRLADFGISRTLDPDQTTVETDTAGTKCWEATEIVKSSSEGQYKYKQSGDIQVAGMLVYYILSGGHHPFGDGIYCQTNIVDGKYSLEHLKDKEAKALVTLMINPFNPKQRPHITEVLTHPYWEDRPVDAQEGDKEEEEDDCCTGITHIANATEMPMRVYFSEDIIEEMLVESSQTWWAWQDKKVNFRPNACDPYICVPARTYERLLKKGPFYVSIFLESISSSGECAKIVAENVCIPNDRSFIVTKKHTFEMQKYGASIWKDEQGKNHTP</sequence>
<dbReference type="PROSITE" id="PS00108">
    <property type="entry name" value="PROTEIN_KINASE_ST"/>
    <property type="match status" value="1"/>
</dbReference>
<keyword evidence="4" id="KW-1185">Reference proteome</keyword>
<dbReference type="SUPFAM" id="SSF56112">
    <property type="entry name" value="Protein kinase-like (PK-like)"/>
    <property type="match status" value="1"/>
</dbReference>
<gene>
    <name evidence="3" type="ORF">ACEWY4_008120</name>
</gene>
<dbReference type="SMART" id="SM00220">
    <property type="entry name" value="S_TKc"/>
    <property type="match status" value="1"/>
</dbReference>